<dbReference type="AlphaFoldDB" id="A0A5P6VL72"/>
<feature type="transmembrane region" description="Helical" evidence="1">
    <location>
        <begin position="131"/>
        <end position="149"/>
    </location>
</feature>
<evidence type="ECO:0000313" key="2">
    <source>
        <dbReference type="EMBL" id="QFJ53413.1"/>
    </source>
</evidence>
<dbReference type="KEGG" id="pxv:FXF36_00255"/>
<proteinExistence type="predicted"/>
<name>A0A5P6VL72_PSEXY</name>
<reference evidence="3" key="1">
    <citation type="submission" date="2019-08" db="EMBL/GenBank/DDBJ databases">
        <title>Complete Genome Sequence of the Polysaccharide-Degrading Rumen Bacterium Pseudobutyrivibrio xylanivorans MA3014.</title>
        <authorList>
            <person name="Palevich N."/>
            <person name="Maclean P.H."/>
            <person name="Kelly W.J."/>
            <person name="Leahy S.C."/>
            <person name="Rakonjac J."/>
            <person name="Attwood G.T."/>
        </authorList>
    </citation>
    <scope>NUCLEOTIDE SEQUENCE [LARGE SCALE GENOMIC DNA]</scope>
    <source>
        <strain evidence="3">MA3014</strain>
    </source>
</reference>
<protein>
    <recommendedName>
        <fullName evidence="4">DUF3592 domain-containing protein</fullName>
    </recommendedName>
</protein>
<keyword evidence="1" id="KW-0472">Membrane</keyword>
<evidence type="ECO:0008006" key="4">
    <source>
        <dbReference type="Google" id="ProtNLM"/>
    </source>
</evidence>
<evidence type="ECO:0000313" key="3">
    <source>
        <dbReference type="Proteomes" id="UP000327030"/>
    </source>
</evidence>
<accession>A0A5P6VL72</accession>
<dbReference type="Proteomes" id="UP000327030">
    <property type="component" value="Chromosome 1"/>
</dbReference>
<sequence length="155" mass="18491">MELAFYYRKRKDLVVIDDNIVFMLLAAMCLAAFCYGSAVEFAKGLAALRECNVKVEAVLRYIDKVDSPNDRYKHYMYYPVFTYEYEGINYTSSSQRRLYFLEKRRYFNHESERFMIKINGENPRQCIQGSILEPTGYFLISMAFFTWFFKRGKLL</sequence>
<gene>
    <name evidence="2" type="ORF">FXF36_00255</name>
</gene>
<keyword evidence="1" id="KW-0812">Transmembrane</keyword>
<feature type="transmembrane region" description="Helical" evidence="1">
    <location>
        <begin position="20"/>
        <end position="39"/>
    </location>
</feature>
<evidence type="ECO:0000256" key="1">
    <source>
        <dbReference type="SAM" id="Phobius"/>
    </source>
</evidence>
<organism evidence="2 3">
    <name type="scientific">Pseudobutyrivibrio xylanivorans</name>
    <dbReference type="NCBI Taxonomy" id="185007"/>
    <lineage>
        <taxon>Bacteria</taxon>
        <taxon>Bacillati</taxon>
        <taxon>Bacillota</taxon>
        <taxon>Clostridia</taxon>
        <taxon>Lachnospirales</taxon>
        <taxon>Lachnospiraceae</taxon>
        <taxon>Pseudobutyrivibrio</taxon>
    </lineage>
</organism>
<dbReference type="EMBL" id="CP043028">
    <property type="protein sequence ID" value="QFJ53413.1"/>
    <property type="molecule type" value="Genomic_DNA"/>
</dbReference>
<keyword evidence="1" id="KW-1133">Transmembrane helix</keyword>